<dbReference type="Proteomes" id="UP000297814">
    <property type="component" value="Unassembled WGS sequence"/>
</dbReference>
<keyword evidence="3" id="KW-1185">Reference proteome</keyword>
<comment type="caution">
    <text evidence="2">The sequence shown here is derived from an EMBL/GenBank/DDBJ whole genome shotgun (WGS) entry which is preliminary data.</text>
</comment>
<proteinExistence type="predicted"/>
<sequence>MFIGPPGAGVATAIGCMLFQFGGIPMNMMELFHREKITRYEEVPDKLAALGISPSFNIPGYRIEILDSSSEEKADCTILVTSPDVSWENDMTSTIAMGASDKMIVLVNKMDMYESGEAFQKIEKEILDYFISLGKDVTRVLIVPVSSASEANYVEEPLRSSWYNENSMGSATVLSALTSVLA</sequence>
<dbReference type="EMBL" id="PQXK01000119">
    <property type="protein sequence ID" value="TGO36621.1"/>
    <property type="molecule type" value="Genomic_DNA"/>
</dbReference>
<evidence type="ECO:0000313" key="2">
    <source>
        <dbReference type="EMBL" id="TGO36621.1"/>
    </source>
</evidence>
<keyword evidence="1" id="KW-0472">Membrane</keyword>
<accession>A0A4Z1GPU8</accession>
<feature type="transmembrane region" description="Helical" evidence="1">
    <location>
        <begin position="6"/>
        <end position="26"/>
    </location>
</feature>
<gene>
    <name evidence="2" type="ORF">BHYA_0119g00110</name>
</gene>
<evidence type="ECO:0000313" key="3">
    <source>
        <dbReference type="Proteomes" id="UP000297814"/>
    </source>
</evidence>
<keyword evidence="1" id="KW-1133">Transmembrane helix</keyword>
<dbReference type="InterPro" id="IPR027417">
    <property type="entry name" value="P-loop_NTPase"/>
</dbReference>
<organism evidence="2 3">
    <name type="scientific">Botrytis hyacinthi</name>
    <dbReference type="NCBI Taxonomy" id="278943"/>
    <lineage>
        <taxon>Eukaryota</taxon>
        <taxon>Fungi</taxon>
        <taxon>Dikarya</taxon>
        <taxon>Ascomycota</taxon>
        <taxon>Pezizomycotina</taxon>
        <taxon>Leotiomycetes</taxon>
        <taxon>Helotiales</taxon>
        <taxon>Sclerotiniaceae</taxon>
        <taxon>Botrytis</taxon>
    </lineage>
</organism>
<dbReference type="SUPFAM" id="SSF52540">
    <property type="entry name" value="P-loop containing nucleoside triphosphate hydrolases"/>
    <property type="match status" value="1"/>
</dbReference>
<evidence type="ECO:0000256" key="1">
    <source>
        <dbReference type="SAM" id="Phobius"/>
    </source>
</evidence>
<protein>
    <recommendedName>
        <fullName evidence="4">Tr-type G domain-containing protein</fullName>
    </recommendedName>
</protein>
<reference evidence="2 3" key="1">
    <citation type="submission" date="2017-12" db="EMBL/GenBank/DDBJ databases">
        <title>Comparative genomics of Botrytis spp.</title>
        <authorList>
            <person name="Valero-Jimenez C.A."/>
            <person name="Tapia P."/>
            <person name="Veloso J."/>
            <person name="Silva-Moreno E."/>
            <person name="Staats M."/>
            <person name="Valdes J.H."/>
            <person name="Van Kan J.A.L."/>
        </authorList>
    </citation>
    <scope>NUCLEOTIDE SEQUENCE [LARGE SCALE GENOMIC DNA]</scope>
    <source>
        <strain evidence="2 3">Bh0001</strain>
    </source>
</reference>
<name>A0A4Z1GPU8_9HELO</name>
<dbReference type="Gene3D" id="3.40.50.300">
    <property type="entry name" value="P-loop containing nucleotide triphosphate hydrolases"/>
    <property type="match status" value="1"/>
</dbReference>
<dbReference type="AlphaFoldDB" id="A0A4Z1GPU8"/>
<evidence type="ECO:0008006" key="4">
    <source>
        <dbReference type="Google" id="ProtNLM"/>
    </source>
</evidence>
<keyword evidence="1" id="KW-0812">Transmembrane</keyword>